<dbReference type="EMBL" id="AKWY02000034">
    <property type="protein sequence ID" value="EQA69716.1"/>
    <property type="molecule type" value="Genomic_DNA"/>
</dbReference>
<evidence type="ECO:0000313" key="2">
    <source>
        <dbReference type="EMBL" id="EQA69716.1"/>
    </source>
</evidence>
<sequence length="524" mass="59642">MMRGYRMLKQTSRLNLIEIVKQALTEHNLNQNNQTISSFVIGSGAGLGEIVIRQYLLVRVGDIKLNRALLLSLAKDNKRVIFPLPKEWRKILMQYDFKVAHFRSALLWQLYVVIFLLYGIIKIGAITFAGITSGKKTVLYQKRYAYFANLGIDNLPKKINSGESYNIISWYLQWIGRASDLEVIHHGVTKALPTVVGGIPILPRQAPLPELVGIQSIVRYFFWGLGASLIAVLHCLHGRWWYALLLNQAAIAAQVRNLPAGLLAQDYLFNISGWIYRPLWTYEAEQLGSAITFYFYSTNSESFKKQNGYPPINHGWKAMSWPHYLVWDKYQADFVRQAVGNYANISIVGSIWFQGGVVEVPKINNPSIAVFDVQPVRSSRYRILGMDLEYYIPEISIRFLSDILESISKMDGNMILKRKRKIGKLAHPKYRNFLNKLDLHPHFHTIDSEISAYALCEKCSLVISMPFTSTALIAEGLGKPSIYYDPSGIIQKDDRAAHGIPIISGQKELKNWLEANICNQNRIN</sequence>
<name>T0GQR9_9LEPT</name>
<keyword evidence="1" id="KW-0472">Membrane</keyword>
<feature type="transmembrane region" description="Helical" evidence="1">
    <location>
        <begin position="106"/>
        <end position="131"/>
    </location>
</feature>
<dbReference type="Proteomes" id="UP000015442">
    <property type="component" value="Unassembled WGS sequence"/>
</dbReference>
<keyword evidence="1" id="KW-1133">Transmembrane helix</keyword>
<comment type="caution">
    <text evidence="2">The sequence shown here is derived from an EMBL/GenBank/DDBJ whole genome shotgun (WGS) entry which is preliminary data.</text>
</comment>
<reference evidence="2 3" key="1">
    <citation type="submission" date="2013-05" db="EMBL/GenBank/DDBJ databases">
        <authorList>
            <person name="Harkins D.M."/>
            <person name="Durkin A.S."/>
            <person name="Brinkac L.M."/>
            <person name="Haft D.H."/>
            <person name="Selengut J.D."/>
            <person name="Sanka R."/>
            <person name="DePew J."/>
            <person name="Purushe J."/>
            <person name="Hartskeerl R.A."/>
            <person name="Ahmed A."/>
            <person name="van der Linden H."/>
            <person name="Goris M.G.A."/>
            <person name="Vinetz J.M."/>
            <person name="Sutton G.G."/>
            <person name="Nierman W.C."/>
            <person name="Fouts D.E."/>
        </authorList>
    </citation>
    <scope>NUCLEOTIDE SEQUENCE [LARGE SCALE GENOMIC DNA]</scope>
    <source>
        <strain evidence="2 3">CZ214</strain>
    </source>
</reference>
<gene>
    <name evidence="2" type="ORF">LEP1GSC059_1884</name>
</gene>
<organism evidence="2 3">
    <name type="scientific">Leptospira noguchii serovar Panama str. CZ214</name>
    <dbReference type="NCBI Taxonomy" id="1001595"/>
    <lineage>
        <taxon>Bacteria</taxon>
        <taxon>Pseudomonadati</taxon>
        <taxon>Spirochaetota</taxon>
        <taxon>Spirochaetia</taxon>
        <taxon>Leptospirales</taxon>
        <taxon>Leptospiraceae</taxon>
        <taxon>Leptospira</taxon>
    </lineage>
</organism>
<dbReference type="InterPro" id="IPR030932">
    <property type="entry name" value="PFTS_polysacc"/>
</dbReference>
<dbReference type="NCBIfam" id="TIGR04417">
    <property type="entry name" value="PFTS_polysacc"/>
    <property type="match status" value="1"/>
</dbReference>
<evidence type="ECO:0000313" key="3">
    <source>
        <dbReference type="Proteomes" id="UP000015442"/>
    </source>
</evidence>
<accession>T0GQR9</accession>
<keyword evidence="1" id="KW-0812">Transmembrane</keyword>
<dbReference type="AlphaFoldDB" id="T0GQR9"/>
<evidence type="ECO:0000256" key="1">
    <source>
        <dbReference type="SAM" id="Phobius"/>
    </source>
</evidence>
<proteinExistence type="predicted"/>
<protein>
    <submittedName>
        <fullName evidence="2">Polysaccharide biosynthesis PFTS motif protein</fullName>
    </submittedName>
</protein>